<accession>A0A6P2G4F2</accession>
<proteinExistence type="predicted"/>
<evidence type="ECO:0000313" key="2">
    <source>
        <dbReference type="EMBL" id="VVU47884.1"/>
    </source>
</evidence>
<dbReference type="EMBL" id="CABVLY010000002">
    <property type="protein sequence ID" value="VVU47884.1"/>
    <property type="molecule type" value="Genomic_DNA"/>
</dbReference>
<organism evidence="2 3">
    <name type="scientific">Burkholderia anthina</name>
    <dbReference type="NCBI Taxonomy" id="179879"/>
    <lineage>
        <taxon>Bacteria</taxon>
        <taxon>Pseudomonadati</taxon>
        <taxon>Pseudomonadota</taxon>
        <taxon>Betaproteobacteria</taxon>
        <taxon>Burkholderiales</taxon>
        <taxon>Burkholderiaceae</taxon>
        <taxon>Burkholderia</taxon>
        <taxon>Burkholderia cepacia complex</taxon>
    </lineage>
</organism>
<dbReference type="Proteomes" id="UP000494201">
    <property type="component" value="Unassembled WGS sequence"/>
</dbReference>
<feature type="region of interest" description="Disordered" evidence="1">
    <location>
        <begin position="20"/>
        <end position="42"/>
    </location>
</feature>
<name>A0A6P2G4F2_9BURK</name>
<dbReference type="AlphaFoldDB" id="A0A6P2G4F2"/>
<gene>
    <name evidence="2" type="ORF">BAN20980_00578</name>
</gene>
<protein>
    <submittedName>
        <fullName evidence="2">Uncharacterized protein</fullName>
    </submittedName>
</protein>
<sequence>MRLLHGKRLIFAPIMRKTHVTRPGNRNRPSYKAPAVIGTAGGGGTGGGIPRLIRVCRGAGAGRAAPVSQATRRSSLQ</sequence>
<reference evidence="2 3" key="1">
    <citation type="submission" date="2019-09" db="EMBL/GenBank/DDBJ databases">
        <authorList>
            <person name="Depoorter E."/>
        </authorList>
    </citation>
    <scope>NUCLEOTIDE SEQUENCE [LARGE SCALE GENOMIC DNA]</scope>
    <source>
        <strain evidence="2">LMG 20980</strain>
    </source>
</reference>
<evidence type="ECO:0000256" key="1">
    <source>
        <dbReference type="SAM" id="MobiDB-lite"/>
    </source>
</evidence>
<evidence type="ECO:0000313" key="3">
    <source>
        <dbReference type="Proteomes" id="UP000494201"/>
    </source>
</evidence>